<comment type="caution">
    <text evidence="9">The sequence shown here is derived from an EMBL/GenBank/DDBJ whole genome shotgun (WGS) entry which is preliminary data.</text>
</comment>
<evidence type="ECO:0000313" key="9">
    <source>
        <dbReference type="EMBL" id="PVY95727.1"/>
    </source>
</evidence>
<keyword evidence="4 7" id="KW-0812">Transmembrane</keyword>
<dbReference type="PANTHER" id="PTHR42920:SF11">
    <property type="entry name" value="INNER MEMBRANE PROTEIN YTFF"/>
    <property type="match status" value="1"/>
</dbReference>
<name>A0A2U1E720_9FIRM</name>
<dbReference type="InterPro" id="IPR037185">
    <property type="entry name" value="EmrE-like"/>
</dbReference>
<dbReference type="EMBL" id="QEKV01000001">
    <property type="protein sequence ID" value="PVY95727.1"/>
    <property type="molecule type" value="Genomic_DNA"/>
</dbReference>
<feature type="transmembrane region" description="Helical" evidence="7">
    <location>
        <begin position="73"/>
        <end position="96"/>
    </location>
</feature>
<dbReference type="Gene3D" id="1.10.3730.20">
    <property type="match status" value="1"/>
</dbReference>
<comment type="subcellular location">
    <subcellularLocation>
        <location evidence="1">Cell membrane</location>
        <topology evidence="1">Multi-pass membrane protein</topology>
    </subcellularLocation>
</comment>
<keyword evidence="10" id="KW-1185">Reference proteome</keyword>
<feature type="transmembrane region" description="Helical" evidence="7">
    <location>
        <begin position="245"/>
        <end position="264"/>
    </location>
</feature>
<accession>A0A2U1E720</accession>
<dbReference type="RefSeq" id="WP_034546330.1">
    <property type="nucleotide sequence ID" value="NZ_QEKV01000001.1"/>
</dbReference>
<protein>
    <submittedName>
        <fullName evidence="9">Drug/metabolite transporter (DMT)-like permease</fullName>
    </submittedName>
</protein>
<dbReference type="InterPro" id="IPR000620">
    <property type="entry name" value="EamA_dom"/>
</dbReference>
<dbReference type="Pfam" id="PF00892">
    <property type="entry name" value="EamA"/>
    <property type="match status" value="2"/>
</dbReference>
<comment type="similarity">
    <text evidence="2">Belongs to the EamA transporter family.</text>
</comment>
<feature type="domain" description="EamA" evidence="8">
    <location>
        <begin position="8"/>
        <end position="144"/>
    </location>
</feature>
<evidence type="ECO:0000256" key="3">
    <source>
        <dbReference type="ARBA" id="ARBA00022475"/>
    </source>
</evidence>
<feature type="transmembrane region" description="Helical" evidence="7">
    <location>
        <begin position="128"/>
        <end position="145"/>
    </location>
</feature>
<proteinExistence type="inferred from homology"/>
<organism evidence="9 10">
    <name type="scientific">Ezakiella coagulans</name>
    <dbReference type="NCBI Taxonomy" id="46507"/>
    <lineage>
        <taxon>Bacteria</taxon>
        <taxon>Bacillati</taxon>
        <taxon>Bacillota</taxon>
        <taxon>Tissierellia</taxon>
        <taxon>Ezakiella</taxon>
    </lineage>
</organism>
<keyword evidence="3" id="KW-1003">Cell membrane</keyword>
<feature type="transmembrane region" description="Helical" evidence="7">
    <location>
        <begin position="181"/>
        <end position="204"/>
    </location>
</feature>
<dbReference type="SUPFAM" id="SSF103481">
    <property type="entry name" value="Multidrug resistance efflux transporter EmrE"/>
    <property type="match status" value="2"/>
</dbReference>
<evidence type="ECO:0000256" key="4">
    <source>
        <dbReference type="ARBA" id="ARBA00022692"/>
    </source>
</evidence>
<dbReference type="PANTHER" id="PTHR42920">
    <property type="entry name" value="OS03G0707200 PROTEIN-RELATED"/>
    <property type="match status" value="1"/>
</dbReference>
<dbReference type="InterPro" id="IPR051258">
    <property type="entry name" value="Diverse_Substrate_Transporter"/>
</dbReference>
<dbReference type="GO" id="GO:0005886">
    <property type="term" value="C:plasma membrane"/>
    <property type="evidence" value="ECO:0007669"/>
    <property type="project" value="UniProtKB-SubCell"/>
</dbReference>
<feature type="transmembrane region" description="Helical" evidence="7">
    <location>
        <begin position="210"/>
        <end position="233"/>
    </location>
</feature>
<feature type="transmembrane region" description="Helical" evidence="7">
    <location>
        <begin position="151"/>
        <end position="169"/>
    </location>
</feature>
<evidence type="ECO:0000256" key="5">
    <source>
        <dbReference type="ARBA" id="ARBA00022989"/>
    </source>
</evidence>
<evidence type="ECO:0000256" key="1">
    <source>
        <dbReference type="ARBA" id="ARBA00004651"/>
    </source>
</evidence>
<keyword evidence="6 7" id="KW-0472">Membrane</keyword>
<keyword evidence="5 7" id="KW-1133">Transmembrane helix</keyword>
<gene>
    <name evidence="9" type="ORF">C7381_101253</name>
</gene>
<evidence type="ECO:0000256" key="2">
    <source>
        <dbReference type="ARBA" id="ARBA00007362"/>
    </source>
</evidence>
<dbReference type="AlphaFoldDB" id="A0A2U1E720"/>
<feature type="transmembrane region" description="Helical" evidence="7">
    <location>
        <begin position="37"/>
        <end position="61"/>
    </location>
</feature>
<dbReference type="Proteomes" id="UP000245793">
    <property type="component" value="Unassembled WGS sequence"/>
</dbReference>
<feature type="transmembrane region" description="Helical" evidence="7">
    <location>
        <begin position="102"/>
        <end position="121"/>
    </location>
</feature>
<reference evidence="9 10" key="1">
    <citation type="submission" date="2018-04" db="EMBL/GenBank/DDBJ databases">
        <title>Genomic Encyclopedia of Type Strains, Phase IV (KMG-IV): sequencing the most valuable type-strain genomes for metagenomic binning, comparative biology and taxonomic classification.</title>
        <authorList>
            <person name="Goeker M."/>
        </authorList>
    </citation>
    <scope>NUCLEOTIDE SEQUENCE [LARGE SCALE GENOMIC DNA]</scope>
    <source>
        <strain evidence="9 10">DSM 20705</strain>
    </source>
</reference>
<feature type="transmembrane region" description="Helical" evidence="7">
    <location>
        <begin position="270"/>
        <end position="290"/>
    </location>
</feature>
<evidence type="ECO:0000256" key="7">
    <source>
        <dbReference type="SAM" id="Phobius"/>
    </source>
</evidence>
<evidence type="ECO:0000313" key="10">
    <source>
        <dbReference type="Proteomes" id="UP000245793"/>
    </source>
</evidence>
<evidence type="ECO:0000256" key="6">
    <source>
        <dbReference type="ARBA" id="ARBA00023136"/>
    </source>
</evidence>
<sequence>MKSESRVWAICLALLAAVFYAINTPFSKLLLEYVSPTFMAAFLYIGAGLGVGFMYLFNYKYEEKSDRLSSDDFIYAIGMVVLDIAAPIFLMLGISLGTASNASLLGNFEIVSTTLIALILFEEKVSKRLWTAIWFITFSSILLSFEGSGSFKFSVGSFFVILATCCWGLENNCTRKISEKSTYQIVLLKGIFSGGGSLAIAMIIGEEVPAAKYIAFILLLGFISYGLSIFLYVRAQRELGAAKTSAYYAVAPFVGTFLSFLINGEKLNNMYYAGLLFMIIGTAFVVYDTLIKQHLHSHTHTIVHTHDGVTHKHIITHLHEHSHFINEETHNHNHADFLFSDEHIAAHKYKV</sequence>
<feature type="domain" description="EamA" evidence="8">
    <location>
        <begin position="156"/>
        <end position="286"/>
    </location>
</feature>
<evidence type="ECO:0000259" key="8">
    <source>
        <dbReference type="Pfam" id="PF00892"/>
    </source>
</evidence>